<dbReference type="Proteomes" id="UP001500804">
    <property type="component" value="Unassembled WGS sequence"/>
</dbReference>
<keyword evidence="3" id="KW-1185">Reference proteome</keyword>
<gene>
    <name evidence="2" type="ORF">GCM10023320_33120</name>
</gene>
<sequence>MASAAVSVIANMPRQGRRDRTAVQTGDRRVAVPFKNNTANRGTLARRTEEVLFMALPPVADEASCRWGPDAPDVARLQEARR</sequence>
<protein>
    <submittedName>
        <fullName evidence="2">Uncharacterized protein</fullName>
    </submittedName>
</protein>
<evidence type="ECO:0000256" key="1">
    <source>
        <dbReference type="SAM" id="MobiDB-lite"/>
    </source>
</evidence>
<evidence type="ECO:0000313" key="3">
    <source>
        <dbReference type="Proteomes" id="UP001500804"/>
    </source>
</evidence>
<organism evidence="2 3">
    <name type="scientific">Pseudonocardia adelaidensis</name>
    <dbReference type="NCBI Taxonomy" id="648754"/>
    <lineage>
        <taxon>Bacteria</taxon>
        <taxon>Bacillati</taxon>
        <taxon>Actinomycetota</taxon>
        <taxon>Actinomycetes</taxon>
        <taxon>Pseudonocardiales</taxon>
        <taxon>Pseudonocardiaceae</taxon>
        <taxon>Pseudonocardia</taxon>
    </lineage>
</organism>
<accession>A0ABP9NL67</accession>
<dbReference type="EMBL" id="BAABJO010000011">
    <property type="protein sequence ID" value="GAA5122622.1"/>
    <property type="molecule type" value="Genomic_DNA"/>
</dbReference>
<reference evidence="3" key="1">
    <citation type="journal article" date="2019" name="Int. J. Syst. Evol. Microbiol.">
        <title>The Global Catalogue of Microorganisms (GCM) 10K type strain sequencing project: providing services to taxonomists for standard genome sequencing and annotation.</title>
        <authorList>
            <consortium name="The Broad Institute Genomics Platform"/>
            <consortium name="The Broad Institute Genome Sequencing Center for Infectious Disease"/>
            <person name="Wu L."/>
            <person name="Ma J."/>
        </authorList>
    </citation>
    <scope>NUCLEOTIDE SEQUENCE [LARGE SCALE GENOMIC DNA]</scope>
    <source>
        <strain evidence="3">JCM 18302</strain>
    </source>
</reference>
<feature type="region of interest" description="Disordered" evidence="1">
    <location>
        <begin position="1"/>
        <end position="23"/>
    </location>
</feature>
<name>A0ABP9NL67_9PSEU</name>
<evidence type="ECO:0000313" key="2">
    <source>
        <dbReference type="EMBL" id="GAA5122622.1"/>
    </source>
</evidence>
<proteinExistence type="predicted"/>
<comment type="caution">
    <text evidence="2">The sequence shown here is derived from an EMBL/GenBank/DDBJ whole genome shotgun (WGS) entry which is preliminary data.</text>
</comment>